<evidence type="ECO:0008006" key="6">
    <source>
        <dbReference type="Google" id="ProtNLM"/>
    </source>
</evidence>
<dbReference type="Gene3D" id="1.10.150.50">
    <property type="entry name" value="Transcription Factor, Ets-1"/>
    <property type="match status" value="1"/>
</dbReference>
<feature type="compositionally biased region" description="Polar residues" evidence="2">
    <location>
        <begin position="174"/>
        <end position="194"/>
    </location>
</feature>
<evidence type="ECO:0000256" key="1">
    <source>
        <dbReference type="ARBA" id="ARBA00022837"/>
    </source>
</evidence>
<dbReference type="SMART" id="SM00054">
    <property type="entry name" value="EFh"/>
    <property type="match status" value="2"/>
</dbReference>
<dbReference type="InterPro" id="IPR001660">
    <property type="entry name" value="SAM"/>
</dbReference>
<gene>
    <name evidence="5" type="ORF">EGYM00392_LOCUS17687</name>
</gene>
<evidence type="ECO:0000313" key="5">
    <source>
        <dbReference type="EMBL" id="CAD9006597.1"/>
    </source>
</evidence>
<evidence type="ECO:0000259" key="4">
    <source>
        <dbReference type="PROSITE" id="PS50222"/>
    </source>
</evidence>
<sequence length="580" mass="64830">MPPTATKYLYTSDDNEPDYDAAELEQMKEWMVDKGLKKYLPLMIQNEVFSLQDLALLNSADLVEMGMKAVGSRRKLLAHTQHLKTRYDTVNDYAQNGFYAPSFDVRATYPVDSPPKRYHEPSKILPPIRAGSAGTGRPVSAGKRQGSGSIKQRPSTIPGSVDSSEVRDVVTSEAIVQTSPAATQTSTRKTSATDLSKAPLIVDTAKRSNNKSVRSESRCDDEEQSDYSPKSLRAKAEAERERVARELDAADGVIDGLFFGEQVQLSSPTEFMDESDIAEMLAPAIAELEGEKMILESINDSASTLLAYEKEDRPENWTPGKPRHTAAVDIDFFRSRMQGRIDKFLGPSTPPLTARTAAIRWAETEWPRSRQLPKVNYAKLMEEQEAHILEMDKVHYRYQELLDQCLDTMQVDVARHGAVGEFRDLGEYKLKIELGKLIGMVEEGQELPAVPDELPPVPVNSWVVQRRRLVQAQFDALVKSVDLDGNGLLDSEELKKACDADEAFRQEMEVIAFNLALDPDVRHMTDCDELNDKVQSEIEKAINVIDQDGNGLLSREEMDKIEPSLRHKLVSMGLPNIFGV</sequence>
<dbReference type="Pfam" id="PF13202">
    <property type="entry name" value="EF-hand_5"/>
    <property type="match status" value="2"/>
</dbReference>
<keyword evidence="1" id="KW-0106">Calcium</keyword>
<dbReference type="SMART" id="SM00454">
    <property type="entry name" value="SAM"/>
    <property type="match status" value="1"/>
</dbReference>
<dbReference type="GO" id="GO:0005509">
    <property type="term" value="F:calcium ion binding"/>
    <property type="evidence" value="ECO:0007669"/>
    <property type="project" value="InterPro"/>
</dbReference>
<dbReference type="CDD" id="cd00051">
    <property type="entry name" value="EFh"/>
    <property type="match status" value="1"/>
</dbReference>
<evidence type="ECO:0000256" key="2">
    <source>
        <dbReference type="SAM" id="MobiDB-lite"/>
    </source>
</evidence>
<dbReference type="CDD" id="cd09487">
    <property type="entry name" value="SAM_superfamily"/>
    <property type="match status" value="1"/>
</dbReference>
<dbReference type="SUPFAM" id="SSF47769">
    <property type="entry name" value="SAM/Pointed domain"/>
    <property type="match status" value="1"/>
</dbReference>
<dbReference type="PROSITE" id="PS50222">
    <property type="entry name" value="EF_HAND_2"/>
    <property type="match status" value="2"/>
</dbReference>
<protein>
    <recommendedName>
        <fullName evidence="6">Calmodulin</fullName>
    </recommendedName>
</protein>
<dbReference type="EMBL" id="HBGA01048101">
    <property type="protein sequence ID" value="CAD9006597.1"/>
    <property type="molecule type" value="Transcribed_RNA"/>
</dbReference>
<feature type="domain" description="EF-hand" evidence="4">
    <location>
        <begin position="533"/>
        <end position="568"/>
    </location>
</feature>
<proteinExistence type="predicted"/>
<dbReference type="AlphaFoldDB" id="A0A7S1N9X2"/>
<name>A0A7S1N9X2_9EUGL</name>
<feature type="region of interest" description="Disordered" evidence="2">
    <location>
        <begin position="114"/>
        <end position="237"/>
    </location>
</feature>
<dbReference type="PROSITE" id="PS50105">
    <property type="entry name" value="SAM_DOMAIN"/>
    <property type="match status" value="1"/>
</dbReference>
<feature type="domain" description="EF-hand" evidence="4">
    <location>
        <begin position="469"/>
        <end position="504"/>
    </location>
</feature>
<feature type="domain" description="SAM" evidence="3">
    <location>
        <begin position="22"/>
        <end position="86"/>
    </location>
</feature>
<dbReference type="Gene3D" id="1.10.238.10">
    <property type="entry name" value="EF-hand"/>
    <property type="match status" value="1"/>
</dbReference>
<dbReference type="PROSITE" id="PS00018">
    <property type="entry name" value="EF_HAND_1"/>
    <property type="match status" value="2"/>
</dbReference>
<dbReference type="InterPro" id="IPR013761">
    <property type="entry name" value="SAM/pointed_sf"/>
</dbReference>
<dbReference type="InterPro" id="IPR011992">
    <property type="entry name" value="EF-hand-dom_pair"/>
</dbReference>
<dbReference type="InterPro" id="IPR018247">
    <property type="entry name" value="EF_Hand_1_Ca_BS"/>
</dbReference>
<organism evidence="5">
    <name type="scientific">Eutreptiella gymnastica</name>
    <dbReference type="NCBI Taxonomy" id="73025"/>
    <lineage>
        <taxon>Eukaryota</taxon>
        <taxon>Discoba</taxon>
        <taxon>Euglenozoa</taxon>
        <taxon>Euglenida</taxon>
        <taxon>Spirocuta</taxon>
        <taxon>Euglenophyceae</taxon>
        <taxon>Eutreptiales</taxon>
        <taxon>Eutreptiaceae</taxon>
        <taxon>Eutreptiella</taxon>
    </lineage>
</organism>
<accession>A0A7S1N9X2</accession>
<dbReference type="InterPro" id="IPR002048">
    <property type="entry name" value="EF_hand_dom"/>
</dbReference>
<dbReference type="SUPFAM" id="SSF47473">
    <property type="entry name" value="EF-hand"/>
    <property type="match status" value="1"/>
</dbReference>
<evidence type="ECO:0000259" key="3">
    <source>
        <dbReference type="PROSITE" id="PS50105"/>
    </source>
</evidence>
<reference evidence="5" key="1">
    <citation type="submission" date="2021-01" db="EMBL/GenBank/DDBJ databases">
        <authorList>
            <person name="Corre E."/>
            <person name="Pelletier E."/>
            <person name="Niang G."/>
            <person name="Scheremetjew M."/>
            <person name="Finn R."/>
            <person name="Kale V."/>
            <person name="Holt S."/>
            <person name="Cochrane G."/>
            <person name="Meng A."/>
            <person name="Brown T."/>
            <person name="Cohen L."/>
        </authorList>
    </citation>
    <scope>NUCLEOTIDE SEQUENCE</scope>
    <source>
        <strain evidence="5">NIES-381</strain>
    </source>
</reference>
<dbReference type="Pfam" id="PF07647">
    <property type="entry name" value="SAM_2"/>
    <property type="match status" value="1"/>
</dbReference>
<feature type="compositionally biased region" description="Polar residues" evidence="2">
    <location>
        <begin position="146"/>
        <end position="163"/>
    </location>
</feature>